<evidence type="ECO:0000313" key="7">
    <source>
        <dbReference type="Proteomes" id="UP001138802"/>
    </source>
</evidence>
<comment type="catalytic activity">
    <reaction evidence="1">
        <text>ATP + protein L-histidine = ADP + protein N-phospho-L-histidine.</text>
        <dbReference type="EC" id="2.7.13.3"/>
    </reaction>
</comment>
<dbReference type="InterPro" id="IPR004358">
    <property type="entry name" value="Sig_transdc_His_kin-like_C"/>
</dbReference>
<dbReference type="PRINTS" id="PR00344">
    <property type="entry name" value="BCTRLSENSOR"/>
</dbReference>
<dbReference type="EMBL" id="NRSD01000004">
    <property type="protein sequence ID" value="MBK1644293.1"/>
    <property type="molecule type" value="Genomic_DNA"/>
</dbReference>
<feature type="transmembrane region" description="Helical" evidence="4">
    <location>
        <begin position="58"/>
        <end position="79"/>
    </location>
</feature>
<dbReference type="InterPro" id="IPR000014">
    <property type="entry name" value="PAS"/>
</dbReference>
<dbReference type="InterPro" id="IPR003594">
    <property type="entry name" value="HATPase_dom"/>
</dbReference>
<keyword evidence="4" id="KW-0812">Transmembrane</keyword>
<dbReference type="InterPro" id="IPR036097">
    <property type="entry name" value="HisK_dim/P_sf"/>
</dbReference>
<keyword evidence="4" id="KW-1133">Transmembrane helix</keyword>
<dbReference type="CDD" id="cd00082">
    <property type="entry name" value="HisKA"/>
    <property type="match status" value="1"/>
</dbReference>
<dbReference type="Pfam" id="PF00512">
    <property type="entry name" value="HisKA"/>
    <property type="match status" value="1"/>
</dbReference>
<dbReference type="Gene3D" id="1.10.287.130">
    <property type="match status" value="1"/>
</dbReference>
<keyword evidence="4" id="KW-0472">Membrane</keyword>
<keyword evidence="7" id="KW-1185">Reference proteome</keyword>
<keyword evidence="6" id="KW-0418">Kinase</keyword>
<evidence type="ECO:0000256" key="4">
    <source>
        <dbReference type="SAM" id="Phobius"/>
    </source>
</evidence>
<dbReference type="SUPFAM" id="SSF47384">
    <property type="entry name" value="Homodimeric domain of signal transducing histidine kinase"/>
    <property type="match status" value="1"/>
</dbReference>
<proteinExistence type="predicted"/>
<evidence type="ECO:0000256" key="1">
    <source>
        <dbReference type="ARBA" id="ARBA00000085"/>
    </source>
</evidence>
<name>A0A9X0WGU6_9GAMM</name>
<feature type="transmembrane region" description="Helical" evidence="4">
    <location>
        <begin position="91"/>
        <end position="121"/>
    </location>
</feature>
<evidence type="ECO:0000259" key="5">
    <source>
        <dbReference type="PROSITE" id="PS50109"/>
    </source>
</evidence>
<dbReference type="InterPro" id="IPR003661">
    <property type="entry name" value="HisK_dim/P_dom"/>
</dbReference>
<accession>A0A9X0WGU6</accession>
<gene>
    <name evidence="6" type="ORF">CKO25_06415</name>
</gene>
<sequence>MQQAPSRHGNPSRPAALHPTWSALRWLFLFRLVLLGGLLLLFSPLVNEVFTETVDLPLAWLILAVYGVLVLLSGIALAARRPGRASQVHLAIYLDIIAFTLLMFASGGITSGLGLLIGVTIAAGALMMEGRLALLFAALATLAVLTAEMYANLHGGGAATGYTQAGLLGVLFFTVALLAHILYRRVRAAEATVARHSVDLANLTTLNAYVIEHLDMGVLVVDGERRIRLANKAALVLLNQTKARPGRPLAQMSPSLHAWFTQQLPIVQQDRTTVRHGARTLRVSMKLLGETPASGALIYLQDTQEVDRIAQQIKLAALGTLTASIAHNIRNPLSAITHASQLFAEDKQLSEEDRHLLDIIRRNSARIDETVRSVLQLSSRNQIDPAPIDLASWLSDLVEEFRETHRLAENRCTLTIEVRPEWVEVDARHLQQILANLCENALVHGDTEDQPARIQIRLTQTDDAQHPLPVIEVSDEGPGIDEAIVQDIFNPFFTTKSTGTGLGLYIARELAETNGIGLSHEPAKPHGSRFRLVFGARLNPAPTH</sequence>
<feature type="transmembrane region" description="Helical" evidence="4">
    <location>
        <begin position="165"/>
        <end position="183"/>
    </location>
</feature>
<dbReference type="InterPro" id="IPR036890">
    <property type="entry name" value="HATPase_C_sf"/>
</dbReference>
<dbReference type="Pfam" id="PF13188">
    <property type="entry name" value="PAS_8"/>
    <property type="match status" value="1"/>
</dbReference>
<evidence type="ECO:0000313" key="6">
    <source>
        <dbReference type="EMBL" id="MBK1644293.1"/>
    </source>
</evidence>
<dbReference type="Gene3D" id="3.30.565.10">
    <property type="entry name" value="Histidine kinase-like ATPase, C-terminal domain"/>
    <property type="match status" value="1"/>
</dbReference>
<dbReference type="SUPFAM" id="SSF55874">
    <property type="entry name" value="ATPase domain of HSP90 chaperone/DNA topoisomerase II/histidine kinase"/>
    <property type="match status" value="1"/>
</dbReference>
<dbReference type="PROSITE" id="PS50109">
    <property type="entry name" value="HIS_KIN"/>
    <property type="match status" value="1"/>
</dbReference>
<comment type="caution">
    <text evidence="6">The sequence shown here is derived from an EMBL/GenBank/DDBJ whole genome shotgun (WGS) entry which is preliminary data.</text>
</comment>
<evidence type="ECO:0000256" key="2">
    <source>
        <dbReference type="ARBA" id="ARBA00012438"/>
    </source>
</evidence>
<dbReference type="PANTHER" id="PTHR43065">
    <property type="entry name" value="SENSOR HISTIDINE KINASE"/>
    <property type="match status" value="1"/>
</dbReference>
<feature type="transmembrane region" description="Helical" evidence="4">
    <location>
        <begin position="133"/>
        <end position="153"/>
    </location>
</feature>
<dbReference type="PANTHER" id="PTHR43065:SF52">
    <property type="entry name" value="SENSOR PROTEIN KINASE PILS"/>
    <property type="match status" value="1"/>
</dbReference>
<reference evidence="6 7" key="1">
    <citation type="journal article" date="2020" name="Microorganisms">
        <title>Osmotic Adaptation and Compatible Solute Biosynthesis of Phototrophic Bacteria as Revealed from Genome Analyses.</title>
        <authorList>
            <person name="Imhoff J.F."/>
            <person name="Rahn T."/>
            <person name="Kunzel S."/>
            <person name="Keller A."/>
            <person name="Neulinger S.C."/>
        </authorList>
    </citation>
    <scope>NUCLEOTIDE SEQUENCE [LARGE SCALE GENOMIC DNA]</scope>
    <source>
        <strain evidence="6 7">DSM 21303</strain>
    </source>
</reference>
<organism evidence="6 7">
    <name type="scientific">Thiocapsa imhoffii</name>
    <dbReference type="NCBI Taxonomy" id="382777"/>
    <lineage>
        <taxon>Bacteria</taxon>
        <taxon>Pseudomonadati</taxon>
        <taxon>Pseudomonadota</taxon>
        <taxon>Gammaproteobacteria</taxon>
        <taxon>Chromatiales</taxon>
        <taxon>Chromatiaceae</taxon>
        <taxon>Thiocapsa</taxon>
    </lineage>
</organism>
<protein>
    <recommendedName>
        <fullName evidence="2">histidine kinase</fullName>
        <ecNumber evidence="2">2.7.13.3</ecNumber>
    </recommendedName>
</protein>
<dbReference type="SMART" id="SM00387">
    <property type="entry name" value="HATPase_c"/>
    <property type="match status" value="1"/>
</dbReference>
<dbReference type="Gene3D" id="3.30.450.20">
    <property type="entry name" value="PAS domain"/>
    <property type="match status" value="1"/>
</dbReference>
<dbReference type="AlphaFoldDB" id="A0A9X0WGU6"/>
<dbReference type="Proteomes" id="UP001138802">
    <property type="component" value="Unassembled WGS sequence"/>
</dbReference>
<dbReference type="EC" id="2.7.13.3" evidence="2"/>
<evidence type="ECO:0000256" key="3">
    <source>
        <dbReference type="ARBA" id="ARBA00022553"/>
    </source>
</evidence>
<dbReference type="Pfam" id="PF02518">
    <property type="entry name" value="HATPase_c"/>
    <property type="match status" value="1"/>
</dbReference>
<keyword evidence="6" id="KW-0808">Transferase</keyword>
<dbReference type="SMART" id="SM00388">
    <property type="entry name" value="HisKA"/>
    <property type="match status" value="1"/>
</dbReference>
<keyword evidence="3" id="KW-0597">Phosphoprotein</keyword>
<feature type="transmembrane region" description="Helical" evidence="4">
    <location>
        <begin position="26"/>
        <end position="46"/>
    </location>
</feature>
<dbReference type="InterPro" id="IPR005467">
    <property type="entry name" value="His_kinase_dom"/>
</dbReference>
<dbReference type="Pfam" id="PF25323">
    <property type="entry name" value="6TM_PilS"/>
    <property type="match status" value="1"/>
</dbReference>
<dbReference type="GO" id="GO:0000155">
    <property type="term" value="F:phosphorelay sensor kinase activity"/>
    <property type="evidence" value="ECO:0007669"/>
    <property type="project" value="InterPro"/>
</dbReference>
<feature type="domain" description="Histidine kinase" evidence="5">
    <location>
        <begin position="324"/>
        <end position="538"/>
    </location>
</feature>